<organism evidence="4 5">
    <name type="scientific">Arcobacter acticola</name>
    <dbReference type="NCBI Taxonomy" id="1849015"/>
    <lineage>
        <taxon>Bacteria</taxon>
        <taxon>Pseudomonadati</taxon>
        <taxon>Campylobacterota</taxon>
        <taxon>Epsilonproteobacteria</taxon>
        <taxon>Campylobacterales</taxon>
        <taxon>Arcobacteraceae</taxon>
        <taxon>Arcobacter</taxon>
    </lineage>
</organism>
<gene>
    <name evidence="4" type="ORF">AACT_0358</name>
</gene>
<dbReference type="PANTHER" id="PTHR30098">
    <property type="entry name" value="LEUCYL/PHENYLALANYL-TRNA--PROTEIN TRANSFERASE"/>
    <property type="match status" value="1"/>
</dbReference>
<dbReference type="RefSeq" id="WP_172124413.1">
    <property type="nucleotide sequence ID" value="NZ_CP042652.1"/>
</dbReference>
<protein>
    <submittedName>
        <fullName evidence="4">Leucyl, phenylalanyl-tRNA-protein transferase</fullName>
    </submittedName>
</protein>
<keyword evidence="1" id="KW-0963">Cytoplasm</keyword>
<dbReference type="GO" id="GO:0005737">
    <property type="term" value="C:cytoplasm"/>
    <property type="evidence" value="ECO:0007669"/>
    <property type="project" value="TreeGrafter"/>
</dbReference>
<dbReference type="PANTHER" id="PTHR30098:SF2">
    <property type="entry name" value="LEUCYL_PHENYLALANYL-TRNA--PROTEIN TRANSFERASE"/>
    <property type="match status" value="1"/>
</dbReference>
<dbReference type="InterPro" id="IPR004616">
    <property type="entry name" value="Leu/Phe-tRNA_Trfase"/>
</dbReference>
<name>A0A6M8EL03_9BACT</name>
<dbReference type="AlphaFoldDB" id="A0A6M8EL03"/>
<dbReference type="SUPFAM" id="SSF55729">
    <property type="entry name" value="Acyl-CoA N-acyltransferases (Nat)"/>
    <property type="match status" value="1"/>
</dbReference>
<dbReference type="KEGG" id="paco:AACT_0358"/>
<dbReference type="GO" id="GO:0008914">
    <property type="term" value="F:leucyl-tRNA--protein transferase activity"/>
    <property type="evidence" value="ECO:0007669"/>
    <property type="project" value="InterPro"/>
</dbReference>
<dbReference type="InterPro" id="IPR042203">
    <property type="entry name" value="Leu/Phe-tRNA_Trfase_C"/>
</dbReference>
<keyword evidence="3" id="KW-0012">Acyltransferase</keyword>
<dbReference type="InterPro" id="IPR016181">
    <property type="entry name" value="Acyl_CoA_acyltransferase"/>
</dbReference>
<keyword evidence="5" id="KW-1185">Reference proteome</keyword>
<reference evidence="4 5" key="1">
    <citation type="submission" date="2019-08" db="EMBL/GenBank/DDBJ databases">
        <title>Complete genome sequence of Arcobacter acticola.</title>
        <authorList>
            <person name="Miller W."/>
        </authorList>
    </citation>
    <scope>NUCLEOTIDE SEQUENCE [LARGE SCALE GENOMIC DNA]</scope>
    <source>
        <strain evidence="4 5">KCTC 52212</strain>
    </source>
</reference>
<proteinExistence type="predicted"/>
<dbReference type="EMBL" id="CP042652">
    <property type="protein sequence ID" value="QKE27571.1"/>
    <property type="molecule type" value="Genomic_DNA"/>
</dbReference>
<accession>A0A6M8EL03</accession>
<keyword evidence="2 4" id="KW-0808">Transferase</keyword>
<dbReference type="Pfam" id="PF03588">
    <property type="entry name" value="Leu_Phe_trans"/>
    <property type="match status" value="1"/>
</dbReference>
<sequence>MSKQNLVYYLTFEDIQNRNILYNSIYMNEKTNYYISEDFSENFYIYLAYYGFICTSTSLQNKFYLLAEMQFEYAILDFKDLHISKKIAQLIKKDEFTFSINTKFEEVINKLEEYHKTNWVEDKYKNLLLSLKDYKTSNIDFKIISVELSDKNTNELIAGEIGYKIGSTYTSLTGFSSKEKKYNKYLLKINVIISSKAS</sequence>
<evidence type="ECO:0000313" key="4">
    <source>
        <dbReference type="EMBL" id="QKE27571.1"/>
    </source>
</evidence>
<evidence type="ECO:0000256" key="3">
    <source>
        <dbReference type="ARBA" id="ARBA00023315"/>
    </source>
</evidence>
<evidence type="ECO:0000256" key="2">
    <source>
        <dbReference type="ARBA" id="ARBA00022679"/>
    </source>
</evidence>
<evidence type="ECO:0000313" key="5">
    <source>
        <dbReference type="Proteomes" id="UP000503483"/>
    </source>
</evidence>
<dbReference type="GO" id="GO:0030163">
    <property type="term" value="P:protein catabolic process"/>
    <property type="evidence" value="ECO:0007669"/>
    <property type="project" value="InterPro"/>
</dbReference>
<evidence type="ECO:0000256" key="1">
    <source>
        <dbReference type="ARBA" id="ARBA00022490"/>
    </source>
</evidence>
<dbReference type="Proteomes" id="UP000503483">
    <property type="component" value="Chromosome"/>
</dbReference>
<dbReference type="Gene3D" id="3.40.630.70">
    <property type="entry name" value="Leucyl/phenylalanyl-tRNA-protein transferase, C-terminal domain"/>
    <property type="match status" value="1"/>
</dbReference>